<evidence type="ECO:0000259" key="1">
    <source>
        <dbReference type="Pfam" id="PF26078"/>
    </source>
</evidence>
<feature type="domain" description="Baseplate J-like central" evidence="1">
    <location>
        <begin position="123"/>
        <end position="194"/>
    </location>
</feature>
<dbReference type="InterPro" id="IPR014507">
    <property type="entry name" value="Baseplate_assembly_J_pred"/>
</dbReference>
<sequence>MSLIDLSSLPAPNVVEVIDFETIFAQRKAEFLALYPADERAAIAATLDLESEPITKLLQENAYREMLWRQRVNDAAHAVMLAYARGSDLDNLTALLGVTRLEQETDSRLRFRAQMALEGTTVAGSRRSYIAHTFSASNLVKDVAVTSPKPGQVLVTVLATSGDGVPDADLLATVAAYLSAEERRPLTDQVIVEAAQIVPFAINATLNTYPGPSSTTVIHAAQIAVQNFVNEHHKLGHDITLSGLYASLHQVGVQRVILQTPLVDLVISERQAAYCTSINLTMGVNDV</sequence>
<proteinExistence type="predicted"/>
<dbReference type="PIRSF" id="PIRSF020481">
    <property type="entry name" value="BAP"/>
    <property type="match status" value="1"/>
</dbReference>
<evidence type="ECO:0000313" key="2">
    <source>
        <dbReference type="EMBL" id="MBC3860481.1"/>
    </source>
</evidence>
<dbReference type="InterPro" id="IPR058531">
    <property type="entry name" value="Baseplate_J_M"/>
</dbReference>
<accession>A0A923HIT3</accession>
<dbReference type="InterPro" id="IPR052726">
    <property type="entry name" value="Phage_Baseplate_Hub"/>
</dbReference>
<evidence type="ECO:0000313" key="3">
    <source>
        <dbReference type="Proteomes" id="UP000634011"/>
    </source>
</evidence>
<keyword evidence="3" id="KW-1185">Reference proteome</keyword>
<dbReference type="PANTHER" id="PTHR35862:SF1">
    <property type="entry name" value="FELS-2 PROPHAGE PROTEIN"/>
    <property type="match status" value="1"/>
</dbReference>
<reference evidence="2" key="1">
    <citation type="submission" date="2020-08" db="EMBL/GenBank/DDBJ databases">
        <title>Novel species isolated from subtropical streams in China.</title>
        <authorList>
            <person name="Lu H."/>
        </authorList>
    </citation>
    <scope>NUCLEOTIDE SEQUENCE</scope>
    <source>
        <strain evidence="2">KACC 12607</strain>
    </source>
</reference>
<dbReference type="Proteomes" id="UP000634011">
    <property type="component" value="Unassembled WGS sequence"/>
</dbReference>
<name>A0A923HIT3_9BURK</name>
<comment type="caution">
    <text evidence="2">The sequence shown here is derived from an EMBL/GenBank/DDBJ whole genome shotgun (WGS) entry which is preliminary data.</text>
</comment>
<dbReference type="PANTHER" id="PTHR35862">
    <property type="entry name" value="FELS-2 PROPHAGE PROTEIN"/>
    <property type="match status" value="1"/>
</dbReference>
<organism evidence="2 3">
    <name type="scientific">Undibacterium jejuense</name>
    <dbReference type="NCBI Taxonomy" id="1344949"/>
    <lineage>
        <taxon>Bacteria</taxon>
        <taxon>Pseudomonadati</taxon>
        <taxon>Pseudomonadota</taxon>
        <taxon>Betaproteobacteria</taxon>
        <taxon>Burkholderiales</taxon>
        <taxon>Oxalobacteraceae</taxon>
        <taxon>Undibacterium</taxon>
    </lineage>
</organism>
<dbReference type="Pfam" id="PF26078">
    <property type="entry name" value="Baseplate_J_M"/>
    <property type="match status" value="1"/>
</dbReference>
<dbReference type="EMBL" id="JACOFV010000001">
    <property type="protein sequence ID" value="MBC3860481.1"/>
    <property type="molecule type" value="Genomic_DNA"/>
</dbReference>
<gene>
    <name evidence="2" type="ORF">H8K32_00070</name>
</gene>
<dbReference type="AlphaFoldDB" id="A0A923HIT3"/>
<dbReference type="RefSeq" id="WP_186910431.1">
    <property type="nucleotide sequence ID" value="NZ_JACOFV010000001.1"/>
</dbReference>
<protein>
    <submittedName>
        <fullName evidence="2">Baseplate J/gp47 family protein</fullName>
    </submittedName>
</protein>